<keyword evidence="1" id="KW-0732">Signal</keyword>
<evidence type="ECO:0000313" key="3">
    <source>
        <dbReference type="Proteomes" id="UP001165653"/>
    </source>
</evidence>
<dbReference type="Proteomes" id="UP001165653">
    <property type="component" value="Unassembled WGS sequence"/>
</dbReference>
<dbReference type="InterPro" id="IPR013424">
    <property type="entry name" value="Ice-binding_C"/>
</dbReference>
<sequence>MKFHASKLLRLSAMGGTGLALAQSLHAATILSGTGLANNTAVPAAHGSNAPGTPDIAVNWSDVGPAVGWESYNAWPGGGQVYQLDAPGSGYLGTTTYNIALTPSSATIAVVLTSIDLNDWVGPTTVSLQNTTLNWSVTGSVSGLLGSGTGLVVSNGTVQALNFGLQGAGGETLTLALTPTGGSGSYFAVDNLSFDQVTVPEPSAAILAATGLGALALRRRRK</sequence>
<accession>A0ABT3FXY9</accession>
<reference evidence="2" key="1">
    <citation type="submission" date="2022-10" db="EMBL/GenBank/DDBJ databases">
        <title>Luteolibacter sp. GHJ8, whole genome shotgun sequencing project.</title>
        <authorList>
            <person name="Zhao G."/>
            <person name="Shen L."/>
        </authorList>
    </citation>
    <scope>NUCLEOTIDE SEQUENCE</scope>
    <source>
        <strain evidence="2">GHJ8</strain>
    </source>
</reference>
<evidence type="ECO:0000313" key="2">
    <source>
        <dbReference type="EMBL" id="MCW1912446.1"/>
    </source>
</evidence>
<comment type="caution">
    <text evidence="2">The sequence shown here is derived from an EMBL/GenBank/DDBJ whole genome shotgun (WGS) entry which is preliminary data.</text>
</comment>
<organism evidence="2 3">
    <name type="scientific">Luteolibacter rhizosphaerae</name>
    <dbReference type="NCBI Taxonomy" id="2989719"/>
    <lineage>
        <taxon>Bacteria</taxon>
        <taxon>Pseudomonadati</taxon>
        <taxon>Verrucomicrobiota</taxon>
        <taxon>Verrucomicrobiia</taxon>
        <taxon>Verrucomicrobiales</taxon>
        <taxon>Verrucomicrobiaceae</taxon>
        <taxon>Luteolibacter</taxon>
    </lineage>
</organism>
<protein>
    <submittedName>
        <fullName evidence="2">PEP-CTERM sorting domain-containing protein</fullName>
    </submittedName>
</protein>
<feature type="chain" id="PRO_5045131663" evidence="1">
    <location>
        <begin position="23"/>
        <end position="222"/>
    </location>
</feature>
<dbReference type="EMBL" id="JAPDDR010000001">
    <property type="protein sequence ID" value="MCW1912446.1"/>
    <property type="molecule type" value="Genomic_DNA"/>
</dbReference>
<name>A0ABT3FXY9_9BACT</name>
<keyword evidence="3" id="KW-1185">Reference proteome</keyword>
<dbReference type="RefSeq" id="WP_264510843.1">
    <property type="nucleotide sequence ID" value="NZ_JAPDDR010000001.1"/>
</dbReference>
<proteinExistence type="predicted"/>
<dbReference type="NCBIfam" id="TIGR02595">
    <property type="entry name" value="PEP_CTERM"/>
    <property type="match status" value="1"/>
</dbReference>
<gene>
    <name evidence="2" type="ORF">OJ996_02605</name>
</gene>
<feature type="signal peptide" evidence="1">
    <location>
        <begin position="1"/>
        <end position="22"/>
    </location>
</feature>
<evidence type="ECO:0000256" key="1">
    <source>
        <dbReference type="SAM" id="SignalP"/>
    </source>
</evidence>